<comment type="caution">
    <text evidence="1">The sequence shown here is derived from an EMBL/GenBank/DDBJ whole genome shotgun (WGS) entry which is preliminary data.</text>
</comment>
<dbReference type="AlphaFoldDB" id="A0A933LRF7"/>
<proteinExistence type="predicted"/>
<dbReference type="InterPro" id="IPR012675">
    <property type="entry name" value="Beta-grasp_dom_sf"/>
</dbReference>
<evidence type="ECO:0000313" key="1">
    <source>
        <dbReference type="EMBL" id="MBI4596297.1"/>
    </source>
</evidence>
<dbReference type="Proteomes" id="UP000772181">
    <property type="component" value="Unassembled WGS sequence"/>
</dbReference>
<dbReference type="SUPFAM" id="SSF54285">
    <property type="entry name" value="MoaD/ThiS"/>
    <property type="match status" value="1"/>
</dbReference>
<organism evidence="1 2">
    <name type="scientific">Tectimicrobiota bacterium</name>
    <dbReference type="NCBI Taxonomy" id="2528274"/>
    <lineage>
        <taxon>Bacteria</taxon>
        <taxon>Pseudomonadati</taxon>
        <taxon>Nitrospinota/Tectimicrobiota group</taxon>
        <taxon>Candidatus Tectimicrobiota</taxon>
    </lineage>
</organism>
<sequence length="64" mass="6880">LGDLIRTLADKYGRDLENILLTDDGALADEVVVSLNDNKVDNANAKLHEGSIIFFIPPLSGGEI</sequence>
<protein>
    <submittedName>
        <fullName evidence="1">MoaD/ThiS family protein</fullName>
    </submittedName>
</protein>
<dbReference type="InterPro" id="IPR003749">
    <property type="entry name" value="ThiS/MoaD-like"/>
</dbReference>
<feature type="non-terminal residue" evidence="1">
    <location>
        <position position="1"/>
    </location>
</feature>
<dbReference type="Gene3D" id="3.10.20.30">
    <property type="match status" value="1"/>
</dbReference>
<accession>A0A933LRF7</accession>
<dbReference type="Pfam" id="PF02597">
    <property type="entry name" value="ThiS"/>
    <property type="match status" value="1"/>
</dbReference>
<reference evidence="1" key="1">
    <citation type="submission" date="2020-07" db="EMBL/GenBank/DDBJ databases">
        <title>Huge and variable diversity of episymbiotic CPR bacteria and DPANN archaea in groundwater ecosystems.</title>
        <authorList>
            <person name="He C.Y."/>
            <person name="Keren R."/>
            <person name="Whittaker M."/>
            <person name="Farag I.F."/>
            <person name="Doudna J."/>
            <person name="Cate J.H.D."/>
            <person name="Banfield J.F."/>
        </authorList>
    </citation>
    <scope>NUCLEOTIDE SEQUENCE</scope>
    <source>
        <strain evidence="1">NC_groundwater_1482_Ag_S-0.65um_47_24</strain>
    </source>
</reference>
<evidence type="ECO:0000313" key="2">
    <source>
        <dbReference type="Proteomes" id="UP000772181"/>
    </source>
</evidence>
<gene>
    <name evidence="1" type="ORF">HY730_07985</name>
</gene>
<dbReference type="InterPro" id="IPR016155">
    <property type="entry name" value="Mopterin_synth/thiamin_S_b"/>
</dbReference>
<dbReference type="EMBL" id="JACQWF010000350">
    <property type="protein sequence ID" value="MBI4596297.1"/>
    <property type="molecule type" value="Genomic_DNA"/>
</dbReference>
<name>A0A933LRF7_UNCTE</name>